<feature type="domain" description="IclR-ED" evidence="5">
    <location>
        <begin position="69"/>
        <end position="255"/>
    </location>
</feature>
<gene>
    <name evidence="6" type="ORF">UFOPK3752_00102</name>
</gene>
<dbReference type="InterPro" id="IPR036388">
    <property type="entry name" value="WH-like_DNA-bd_sf"/>
</dbReference>
<evidence type="ECO:0000313" key="6">
    <source>
        <dbReference type="EMBL" id="CAB4925486.1"/>
    </source>
</evidence>
<dbReference type="PANTHER" id="PTHR30136:SF24">
    <property type="entry name" value="HTH-TYPE TRANSCRIPTIONAL REPRESSOR ALLR"/>
    <property type="match status" value="1"/>
</dbReference>
<organism evidence="6">
    <name type="scientific">freshwater metagenome</name>
    <dbReference type="NCBI Taxonomy" id="449393"/>
    <lineage>
        <taxon>unclassified sequences</taxon>
        <taxon>metagenomes</taxon>
        <taxon>ecological metagenomes</taxon>
    </lineage>
</organism>
<evidence type="ECO:0000256" key="3">
    <source>
        <dbReference type="ARBA" id="ARBA00023163"/>
    </source>
</evidence>
<keyword evidence="3" id="KW-0804">Transcription</keyword>
<dbReference type="SMART" id="SM00346">
    <property type="entry name" value="HTH_ICLR"/>
    <property type="match status" value="1"/>
</dbReference>
<dbReference type="InterPro" id="IPR036390">
    <property type="entry name" value="WH_DNA-bd_sf"/>
</dbReference>
<evidence type="ECO:0000256" key="1">
    <source>
        <dbReference type="ARBA" id="ARBA00023015"/>
    </source>
</evidence>
<dbReference type="Pfam" id="PF09339">
    <property type="entry name" value="HTH_IclR"/>
    <property type="match status" value="1"/>
</dbReference>
<proteinExistence type="predicted"/>
<feature type="domain" description="HTH iclR-type" evidence="4">
    <location>
        <begin position="13"/>
        <end position="75"/>
    </location>
</feature>
<accession>A0A6J7I4L6</accession>
<dbReference type="PROSITE" id="PS51077">
    <property type="entry name" value="HTH_ICLR"/>
    <property type="match status" value="1"/>
</dbReference>
<dbReference type="GO" id="GO:0003677">
    <property type="term" value="F:DNA binding"/>
    <property type="evidence" value="ECO:0007669"/>
    <property type="project" value="UniProtKB-KW"/>
</dbReference>
<dbReference type="AlphaFoldDB" id="A0A6J7I4L6"/>
<dbReference type="InterPro" id="IPR014757">
    <property type="entry name" value="Tscrpt_reg_IclR_C"/>
</dbReference>
<keyword evidence="2" id="KW-0238">DNA-binding</keyword>
<dbReference type="PANTHER" id="PTHR30136">
    <property type="entry name" value="HELIX-TURN-HELIX TRANSCRIPTIONAL REGULATOR, ICLR FAMILY"/>
    <property type="match status" value="1"/>
</dbReference>
<dbReference type="InterPro" id="IPR050707">
    <property type="entry name" value="HTH_MetabolicPath_Reg"/>
</dbReference>
<name>A0A6J7I4L6_9ZZZZ</name>
<dbReference type="Gene3D" id="1.10.10.10">
    <property type="entry name" value="Winged helix-like DNA-binding domain superfamily/Winged helix DNA-binding domain"/>
    <property type="match status" value="1"/>
</dbReference>
<dbReference type="SUPFAM" id="SSF46785">
    <property type="entry name" value="Winged helix' DNA-binding domain"/>
    <property type="match status" value="1"/>
</dbReference>
<protein>
    <submittedName>
        <fullName evidence="6">Unannotated protein</fullName>
    </submittedName>
</protein>
<sequence>MNESAKAGSGYPIRAVERVCDILDLLQIEPEGVSLVAVTAATELPKSSAYRYLLALEARQYAERDADTGLFRLGPAYRPQRARQLGRLLECAHPALEQLRNKVNETVNIGVLDGGEVVHVAVIESQQMMRLAARVGERGPVHATALGKVIAAGMPEENVRTILSGHGMRTFTPATIVTAEAFVRELARVAKLGYAIDDLEAQDDGRCVAVPLPGLPFLAGLSVSAPSSRLSNDGVPLVVTRLKKAATAIVKAYQRSPL</sequence>
<dbReference type="GO" id="GO:0003700">
    <property type="term" value="F:DNA-binding transcription factor activity"/>
    <property type="evidence" value="ECO:0007669"/>
    <property type="project" value="TreeGrafter"/>
</dbReference>
<dbReference type="PROSITE" id="PS51078">
    <property type="entry name" value="ICLR_ED"/>
    <property type="match status" value="1"/>
</dbReference>
<keyword evidence="1" id="KW-0805">Transcription regulation</keyword>
<dbReference type="Pfam" id="PF01614">
    <property type="entry name" value="IclR_C"/>
    <property type="match status" value="1"/>
</dbReference>
<dbReference type="EMBL" id="CAFBND010000002">
    <property type="protein sequence ID" value="CAB4925486.1"/>
    <property type="molecule type" value="Genomic_DNA"/>
</dbReference>
<dbReference type="InterPro" id="IPR005471">
    <property type="entry name" value="Tscrpt_reg_IclR_N"/>
</dbReference>
<dbReference type="GO" id="GO:0045892">
    <property type="term" value="P:negative regulation of DNA-templated transcription"/>
    <property type="evidence" value="ECO:0007669"/>
    <property type="project" value="TreeGrafter"/>
</dbReference>
<evidence type="ECO:0000256" key="2">
    <source>
        <dbReference type="ARBA" id="ARBA00023125"/>
    </source>
</evidence>
<reference evidence="6" key="1">
    <citation type="submission" date="2020-05" db="EMBL/GenBank/DDBJ databases">
        <authorList>
            <person name="Chiriac C."/>
            <person name="Salcher M."/>
            <person name="Ghai R."/>
            <person name="Kavagutti S V."/>
        </authorList>
    </citation>
    <scope>NUCLEOTIDE SEQUENCE</scope>
</reference>
<dbReference type="SUPFAM" id="SSF55781">
    <property type="entry name" value="GAF domain-like"/>
    <property type="match status" value="1"/>
</dbReference>
<evidence type="ECO:0000259" key="5">
    <source>
        <dbReference type="PROSITE" id="PS51078"/>
    </source>
</evidence>
<dbReference type="Gene3D" id="3.30.450.40">
    <property type="match status" value="1"/>
</dbReference>
<dbReference type="InterPro" id="IPR029016">
    <property type="entry name" value="GAF-like_dom_sf"/>
</dbReference>
<evidence type="ECO:0000259" key="4">
    <source>
        <dbReference type="PROSITE" id="PS51077"/>
    </source>
</evidence>